<evidence type="ECO:0000313" key="1">
    <source>
        <dbReference type="EMBL" id="KAH3848809.1"/>
    </source>
</evidence>
<proteinExistence type="predicted"/>
<evidence type="ECO:0000313" key="2">
    <source>
        <dbReference type="Proteomes" id="UP000828390"/>
    </source>
</evidence>
<dbReference type="PANTHER" id="PTHR46601:SF1">
    <property type="entry name" value="ADF-H DOMAIN-CONTAINING PROTEIN"/>
    <property type="match status" value="1"/>
</dbReference>
<comment type="caution">
    <text evidence="1">The sequence shown here is derived from an EMBL/GenBank/DDBJ whole genome shotgun (WGS) entry which is preliminary data.</text>
</comment>
<reference evidence="1" key="1">
    <citation type="journal article" date="2019" name="bioRxiv">
        <title>The Genome of the Zebra Mussel, Dreissena polymorpha: A Resource for Invasive Species Research.</title>
        <authorList>
            <person name="McCartney M.A."/>
            <person name="Auch B."/>
            <person name="Kono T."/>
            <person name="Mallez S."/>
            <person name="Zhang Y."/>
            <person name="Obille A."/>
            <person name="Becker A."/>
            <person name="Abrahante J.E."/>
            <person name="Garbe J."/>
            <person name="Badalamenti J.P."/>
            <person name="Herman A."/>
            <person name="Mangelson H."/>
            <person name="Liachko I."/>
            <person name="Sullivan S."/>
            <person name="Sone E.D."/>
            <person name="Koren S."/>
            <person name="Silverstein K.A.T."/>
            <person name="Beckman K.B."/>
            <person name="Gohl D.M."/>
        </authorList>
    </citation>
    <scope>NUCLEOTIDE SEQUENCE</scope>
    <source>
        <strain evidence="1">Duluth1</strain>
        <tissue evidence="1">Whole animal</tissue>
    </source>
</reference>
<protein>
    <submittedName>
        <fullName evidence="1">Uncharacterized protein</fullName>
    </submittedName>
</protein>
<reference evidence="1" key="2">
    <citation type="submission" date="2020-11" db="EMBL/GenBank/DDBJ databases">
        <authorList>
            <person name="McCartney M.A."/>
            <person name="Auch B."/>
            <person name="Kono T."/>
            <person name="Mallez S."/>
            <person name="Becker A."/>
            <person name="Gohl D.M."/>
            <person name="Silverstein K.A.T."/>
            <person name="Koren S."/>
            <person name="Bechman K.B."/>
            <person name="Herman A."/>
            <person name="Abrahante J.E."/>
            <person name="Garbe J."/>
        </authorList>
    </citation>
    <scope>NUCLEOTIDE SEQUENCE</scope>
    <source>
        <strain evidence="1">Duluth1</strain>
        <tissue evidence="1">Whole animal</tissue>
    </source>
</reference>
<gene>
    <name evidence="1" type="ORF">DPMN_091192</name>
</gene>
<sequence>MVAYWKNADDELVHKSFVTVSDEASHKASTVLAFIDDLIPELKLIDPQLKMVHYWSDSPSSQYRNKYIFYAVANHFETYGCHAR</sequence>
<dbReference type="AlphaFoldDB" id="A0A9D4L056"/>
<name>A0A9D4L056_DREPO</name>
<dbReference type="Proteomes" id="UP000828390">
    <property type="component" value="Unassembled WGS sequence"/>
</dbReference>
<keyword evidence="2" id="KW-1185">Reference proteome</keyword>
<dbReference type="PANTHER" id="PTHR46601">
    <property type="entry name" value="ULP_PROTEASE DOMAIN-CONTAINING PROTEIN"/>
    <property type="match status" value="1"/>
</dbReference>
<organism evidence="1 2">
    <name type="scientific">Dreissena polymorpha</name>
    <name type="common">Zebra mussel</name>
    <name type="synonym">Mytilus polymorpha</name>
    <dbReference type="NCBI Taxonomy" id="45954"/>
    <lineage>
        <taxon>Eukaryota</taxon>
        <taxon>Metazoa</taxon>
        <taxon>Spiralia</taxon>
        <taxon>Lophotrochozoa</taxon>
        <taxon>Mollusca</taxon>
        <taxon>Bivalvia</taxon>
        <taxon>Autobranchia</taxon>
        <taxon>Heteroconchia</taxon>
        <taxon>Euheterodonta</taxon>
        <taxon>Imparidentia</taxon>
        <taxon>Neoheterodontei</taxon>
        <taxon>Myida</taxon>
        <taxon>Dreissenoidea</taxon>
        <taxon>Dreissenidae</taxon>
        <taxon>Dreissena</taxon>
    </lineage>
</organism>
<accession>A0A9D4L056</accession>
<dbReference type="EMBL" id="JAIWYP010000003">
    <property type="protein sequence ID" value="KAH3848809.1"/>
    <property type="molecule type" value="Genomic_DNA"/>
</dbReference>